<feature type="transmembrane region" description="Helical" evidence="1">
    <location>
        <begin position="40"/>
        <end position="63"/>
    </location>
</feature>
<name>A0A1E5NIV3_9SPIR</name>
<evidence type="ECO:0000259" key="2">
    <source>
        <dbReference type="PROSITE" id="PS51178"/>
    </source>
</evidence>
<sequence length="213" mass="23959">MDKIKEFFNKLLFFIKKIINKILPDGIISDPKSFLVFKRLILFAVFLFVLQGIVVTLIVFIVVKSGGESFNLPDVQGKEIFEAFNLLEKEGMNLNVQTHYFDNYPLGTIVSQEPKSGVKVKRGRTVYLVVNVAEQSLIKMPDVTGMKYNEAVSIISNKVLNSMTNVNLLPRVNISDDMYENDVVLSQIPAADEVVGLNSEIILTVNKKESNIQ</sequence>
<organism evidence="3 4">
    <name type="scientific">Brachyspira hampsonii</name>
    <dbReference type="NCBI Taxonomy" id="1287055"/>
    <lineage>
        <taxon>Bacteria</taxon>
        <taxon>Pseudomonadati</taxon>
        <taxon>Spirochaetota</taxon>
        <taxon>Spirochaetia</taxon>
        <taxon>Brachyspirales</taxon>
        <taxon>Brachyspiraceae</taxon>
        <taxon>Brachyspira</taxon>
    </lineage>
</organism>
<evidence type="ECO:0000256" key="1">
    <source>
        <dbReference type="SAM" id="Phobius"/>
    </source>
</evidence>
<keyword evidence="1" id="KW-1133">Transmembrane helix</keyword>
<dbReference type="PROSITE" id="PS51178">
    <property type="entry name" value="PASTA"/>
    <property type="match status" value="1"/>
</dbReference>
<dbReference type="InterPro" id="IPR005543">
    <property type="entry name" value="PASTA_dom"/>
</dbReference>
<keyword evidence="1" id="KW-0812">Transmembrane</keyword>
<dbReference type="EMBL" id="MDCO01000001">
    <property type="protein sequence ID" value="OEJ16026.1"/>
    <property type="molecule type" value="Genomic_DNA"/>
</dbReference>
<proteinExistence type="predicted"/>
<reference evidence="3 4" key="1">
    <citation type="submission" date="2016-08" db="EMBL/GenBank/DDBJ databases">
        <title>Characterization and recognition of Brachyspira hampsonii sp. nov., a novel intestinal spirochete that is pathogenic to pigs.</title>
        <authorList>
            <person name="Mirajkar N."/>
            <person name="La T."/>
            <person name="Phillips N."/>
            <person name="Hampson D."/>
            <person name="Gebhart C."/>
        </authorList>
    </citation>
    <scope>NUCLEOTIDE SEQUENCE [LARGE SCALE GENOMIC DNA]</scope>
    <source>
        <strain evidence="3 4">P280/1</strain>
    </source>
</reference>
<evidence type="ECO:0000313" key="3">
    <source>
        <dbReference type="EMBL" id="OEJ16026.1"/>
    </source>
</evidence>
<protein>
    <submittedName>
        <fullName evidence="3">Penicillin-binding protein</fullName>
    </submittedName>
</protein>
<keyword evidence="1" id="KW-0472">Membrane</keyword>
<dbReference type="Pfam" id="PF03793">
    <property type="entry name" value="PASTA"/>
    <property type="match status" value="2"/>
</dbReference>
<dbReference type="AlphaFoldDB" id="A0A1E5NIV3"/>
<dbReference type="Gene3D" id="3.30.10.20">
    <property type="match status" value="2"/>
</dbReference>
<feature type="domain" description="PASTA" evidence="2">
    <location>
        <begin position="66"/>
        <end position="132"/>
    </location>
</feature>
<gene>
    <name evidence="3" type="ORF">BFL38_11255</name>
</gene>
<dbReference type="SMART" id="SM00740">
    <property type="entry name" value="PASTA"/>
    <property type="match status" value="2"/>
</dbReference>
<comment type="caution">
    <text evidence="3">The sequence shown here is derived from an EMBL/GenBank/DDBJ whole genome shotgun (WGS) entry which is preliminary data.</text>
</comment>
<dbReference type="CDD" id="cd06577">
    <property type="entry name" value="PASTA_pknB"/>
    <property type="match status" value="2"/>
</dbReference>
<dbReference type="RefSeq" id="WP_069725490.1">
    <property type="nucleotide sequence ID" value="NZ_MDCO01000001.1"/>
</dbReference>
<evidence type="ECO:0000313" key="4">
    <source>
        <dbReference type="Proteomes" id="UP000095247"/>
    </source>
</evidence>
<accession>A0A1E5NIV3</accession>
<dbReference type="Proteomes" id="UP000095247">
    <property type="component" value="Unassembled WGS sequence"/>
</dbReference>